<dbReference type="GO" id="GO:0007015">
    <property type="term" value="P:actin filament organization"/>
    <property type="evidence" value="ECO:0000318"/>
    <property type="project" value="GO_Central"/>
</dbReference>
<protein>
    <recommendedName>
        <fullName evidence="12">Myosin motor domain-containing protein</fullName>
    </recommendedName>
</protein>
<dbReference type="PANTHER" id="PTHR13140">
    <property type="entry name" value="MYOSIN"/>
    <property type="match status" value="1"/>
</dbReference>
<dbReference type="PRINTS" id="PR00193">
    <property type="entry name" value="MYOSINHEAVY"/>
</dbReference>
<sequence length="844" mass="96459">MAGTIHEGAEFGVGDFVLLTNLDINSFMGNLKLRFQKGKIYTYIGEVVVSVNPYRPLPIFDKSYVDMYRGREIYERPPHIFAVADAAYKAMKRRNKNTCIVISGSKISYCNQTVFWRPSGTLKRTGTIIHPGKFGKYMDINFDFKGDPIGGHINNYLLEKLLSGCSSLSPEYELDSNPRNYYYLSQGDSSQVSSLNDSADFKAVNEAMKVIGFYDHSKTFWSIVAAIIHLGEVNFTEVGDDARIQNRNLVTTVSQLLSVEPSETEKALCKRVVATKGEVVEKGHTTDQAKFGRDAFAKAIYDRMFTEIVKCINKAIDLDNNNNNNRNMQSTVIGVLDIYGFEIFDNNSFEQFCINYCNEKLQQLFIELVDYFNNKIICDLVEAQHVGILAILDDACHTAGNTTDKQFLDALCKKMKDHKHFTSKSEPYYVRCIKPNEDKSPNNFNDQRCQHQVLYLGLLENVRVRRAGFAFRMPYDRFLDRSTWPNYRGGQPRDGVRKIIEEMGCSSDVQFGNTKVFIRTPQTVFKLESARGDKISSVVCVMLQKVGFFYRGVKQSPNFGKKVKWPQHPPQLQKVAATLQAAHRRWRAFKILEPIAASERPIFRIKLLAGETLVGRRKRWGFERQWTANYLTNPLWNGNAQNAEEVLKFLKDKDQFQKIIFASLVKKTNRFCKSTVRGLVITEKFVYKLDPKKKYKDMRPEKPIETSQITRLTVTPGPDYLLCLHLNDLNDVVVCLTDVTVFPDQTKVSEEMEKLKKLQSRDLVGEVVGRMMDHWIRAYKKRIDVAIQTTFECNFKGKPRFISAGTATGGPNLASPVFQKDKNNNGICLKWPDSRMFTETNNSS</sequence>
<accession>T1FUH8</accession>
<feature type="domain" description="Myosin motor" evidence="7">
    <location>
        <begin position="11"/>
        <end position="424"/>
    </location>
</feature>
<feature type="domain" description="Myosin motor" evidence="7">
    <location>
        <begin position="425"/>
        <end position="532"/>
    </location>
</feature>
<name>T1FUH8_HELRO</name>
<reference evidence="9 11" key="2">
    <citation type="journal article" date="2013" name="Nature">
        <title>Insights into bilaterian evolution from three spiralian genomes.</title>
        <authorList>
            <person name="Simakov O."/>
            <person name="Marletaz F."/>
            <person name="Cho S.J."/>
            <person name="Edsinger-Gonzales E."/>
            <person name="Havlak P."/>
            <person name="Hellsten U."/>
            <person name="Kuo D.H."/>
            <person name="Larsson T."/>
            <person name="Lv J."/>
            <person name="Arendt D."/>
            <person name="Savage R."/>
            <person name="Osoegawa K."/>
            <person name="de Jong P."/>
            <person name="Grimwood J."/>
            <person name="Chapman J.A."/>
            <person name="Shapiro H."/>
            <person name="Aerts A."/>
            <person name="Otillar R.P."/>
            <person name="Terry A.Y."/>
            <person name="Boore J.L."/>
            <person name="Grigoriev I.V."/>
            <person name="Lindberg D.R."/>
            <person name="Seaver E.C."/>
            <person name="Weisblat D.A."/>
            <person name="Putnam N.H."/>
            <person name="Rokhsar D.S."/>
        </authorList>
    </citation>
    <scope>NUCLEOTIDE SEQUENCE</scope>
</reference>
<dbReference type="GeneID" id="20212474"/>
<dbReference type="GO" id="GO:0005524">
    <property type="term" value="F:ATP binding"/>
    <property type="evidence" value="ECO:0007669"/>
    <property type="project" value="UniProtKB-KW"/>
</dbReference>
<comment type="caution">
    <text evidence="6">Lacks conserved residue(s) required for the propagation of feature annotation.</text>
</comment>
<dbReference type="InterPro" id="IPR027417">
    <property type="entry name" value="P-loop_NTPase"/>
</dbReference>
<dbReference type="eggNOG" id="KOG0164">
    <property type="taxonomic scope" value="Eukaryota"/>
</dbReference>
<dbReference type="RefSeq" id="XP_009023515.1">
    <property type="nucleotide sequence ID" value="XM_009025267.1"/>
</dbReference>
<dbReference type="GO" id="GO:0005737">
    <property type="term" value="C:cytoplasm"/>
    <property type="evidence" value="ECO:0000318"/>
    <property type="project" value="GO_Central"/>
</dbReference>
<dbReference type="GO" id="GO:0000146">
    <property type="term" value="F:microfilament motor activity"/>
    <property type="evidence" value="ECO:0000318"/>
    <property type="project" value="GO_Central"/>
</dbReference>
<evidence type="ECO:0008006" key="12">
    <source>
        <dbReference type="Google" id="ProtNLM"/>
    </source>
</evidence>
<dbReference type="PROSITE" id="PS51757">
    <property type="entry name" value="TH1"/>
    <property type="match status" value="1"/>
</dbReference>
<dbReference type="OrthoDB" id="6108017at2759"/>
<organism evidence="10 11">
    <name type="scientific">Helobdella robusta</name>
    <name type="common">Californian leech</name>
    <dbReference type="NCBI Taxonomy" id="6412"/>
    <lineage>
        <taxon>Eukaryota</taxon>
        <taxon>Metazoa</taxon>
        <taxon>Spiralia</taxon>
        <taxon>Lophotrochozoa</taxon>
        <taxon>Annelida</taxon>
        <taxon>Clitellata</taxon>
        <taxon>Hirudinea</taxon>
        <taxon>Rhynchobdellida</taxon>
        <taxon>Glossiphoniidae</taxon>
        <taxon>Helobdella</taxon>
    </lineage>
</organism>
<reference evidence="11" key="1">
    <citation type="submission" date="2012-12" db="EMBL/GenBank/DDBJ databases">
        <authorList>
            <person name="Hellsten U."/>
            <person name="Grimwood J."/>
            <person name="Chapman J.A."/>
            <person name="Shapiro H."/>
            <person name="Aerts A."/>
            <person name="Otillar R.P."/>
            <person name="Terry A.Y."/>
            <person name="Boore J.L."/>
            <person name="Simakov O."/>
            <person name="Marletaz F."/>
            <person name="Cho S.-J."/>
            <person name="Edsinger-Gonzales E."/>
            <person name="Havlak P."/>
            <person name="Kuo D.-H."/>
            <person name="Larsson T."/>
            <person name="Lv J."/>
            <person name="Arendt D."/>
            <person name="Savage R."/>
            <person name="Osoegawa K."/>
            <person name="de Jong P."/>
            <person name="Lindberg D.R."/>
            <person name="Seaver E.C."/>
            <person name="Weisblat D.A."/>
            <person name="Putnam N.H."/>
            <person name="Grigoriev I.V."/>
            <person name="Rokhsar D.S."/>
        </authorList>
    </citation>
    <scope>NUCLEOTIDE SEQUENCE</scope>
</reference>
<dbReference type="HOGENOM" id="CLU_000192_7_7_1"/>
<dbReference type="STRING" id="6412.T1FUH8"/>
<dbReference type="Gene3D" id="1.20.5.4820">
    <property type="match status" value="1"/>
</dbReference>
<dbReference type="EMBL" id="KB097144">
    <property type="protein sequence ID" value="ESN98581.1"/>
    <property type="molecule type" value="Genomic_DNA"/>
</dbReference>
<dbReference type="Gene3D" id="1.20.120.720">
    <property type="entry name" value="Myosin VI head, motor domain, U50 subdomain"/>
    <property type="match status" value="1"/>
</dbReference>
<dbReference type="EnsemblMetazoa" id="HelroT192996">
    <property type="protein sequence ID" value="HelroP192996"/>
    <property type="gene ID" value="HelroG192996"/>
</dbReference>
<dbReference type="Pfam" id="PF00063">
    <property type="entry name" value="Myosin_head"/>
    <property type="match status" value="2"/>
</dbReference>
<evidence type="ECO:0000313" key="11">
    <source>
        <dbReference type="Proteomes" id="UP000015101"/>
    </source>
</evidence>
<evidence type="ECO:0000256" key="1">
    <source>
        <dbReference type="ARBA" id="ARBA00022741"/>
    </source>
</evidence>
<evidence type="ECO:0000259" key="7">
    <source>
        <dbReference type="PROSITE" id="PS51456"/>
    </source>
</evidence>
<dbReference type="GO" id="GO:0016459">
    <property type="term" value="C:myosin complex"/>
    <property type="evidence" value="ECO:0007669"/>
    <property type="project" value="UniProtKB-KW"/>
</dbReference>
<dbReference type="GO" id="GO:0030048">
    <property type="term" value="P:actin filament-based movement"/>
    <property type="evidence" value="ECO:0000318"/>
    <property type="project" value="GO_Central"/>
</dbReference>
<dbReference type="EMBL" id="AMQM01005921">
    <property type="status" value="NOT_ANNOTATED_CDS"/>
    <property type="molecule type" value="Genomic_DNA"/>
</dbReference>
<evidence type="ECO:0000259" key="8">
    <source>
        <dbReference type="PROSITE" id="PS51757"/>
    </source>
</evidence>
<keyword evidence="4" id="KW-0505">Motor protein</keyword>
<evidence type="ECO:0000256" key="4">
    <source>
        <dbReference type="ARBA" id="ARBA00023175"/>
    </source>
</evidence>
<dbReference type="SMART" id="SM00242">
    <property type="entry name" value="MYSc"/>
    <property type="match status" value="1"/>
</dbReference>
<dbReference type="KEGG" id="hro:HELRODRAFT_192996"/>
<comment type="similarity">
    <text evidence="6">Belongs to the TRAFAC class myosin-kinesin ATPase superfamily. Myosin family.</text>
</comment>
<dbReference type="GO" id="GO:0006897">
    <property type="term" value="P:endocytosis"/>
    <property type="evidence" value="ECO:0000318"/>
    <property type="project" value="GO_Central"/>
</dbReference>
<dbReference type="InterPro" id="IPR036961">
    <property type="entry name" value="Kinesin_motor_dom_sf"/>
</dbReference>
<dbReference type="AlphaFoldDB" id="T1FUH8"/>
<keyword evidence="1" id="KW-0547">Nucleotide-binding</keyword>
<dbReference type="GO" id="GO:0051015">
    <property type="term" value="F:actin filament binding"/>
    <property type="evidence" value="ECO:0000318"/>
    <property type="project" value="GO_Central"/>
</dbReference>
<dbReference type="Proteomes" id="UP000015101">
    <property type="component" value="Unassembled WGS sequence"/>
</dbReference>
<proteinExistence type="inferred from homology"/>
<evidence type="ECO:0000313" key="9">
    <source>
        <dbReference type="EMBL" id="ESN98581.1"/>
    </source>
</evidence>
<dbReference type="Gene3D" id="3.40.850.10">
    <property type="entry name" value="Kinesin motor domain"/>
    <property type="match status" value="3"/>
</dbReference>
<feature type="domain" description="TH1" evidence="8">
    <location>
        <begin position="615"/>
        <end position="833"/>
    </location>
</feature>
<dbReference type="InterPro" id="IPR010926">
    <property type="entry name" value="Myosin_TH1"/>
</dbReference>
<dbReference type="PROSITE" id="PS51456">
    <property type="entry name" value="MYOSIN_MOTOR"/>
    <property type="match status" value="2"/>
</dbReference>
<dbReference type="InParanoid" id="T1FUH8"/>
<dbReference type="Gene3D" id="1.10.10.820">
    <property type="match status" value="1"/>
</dbReference>
<keyword evidence="11" id="KW-1185">Reference proteome</keyword>
<gene>
    <name evidence="10" type="primary">20212474</name>
    <name evidence="9" type="ORF">HELRODRAFT_192996</name>
</gene>
<keyword evidence="3 6" id="KW-0518">Myosin</keyword>
<dbReference type="GO" id="GO:0015629">
    <property type="term" value="C:actin cytoskeleton"/>
    <property type="evidence" value="ECO:0000318"/>
    <property type="project" value="GO_Central"/>
</dbReference>
<dbReference type="CTD" id="20212474"/>
<evidence type="ECO:0000256" key="5">
    <source>
        <dbReference type="ARBA" id="ARBA00023203"/>
    </source>
</evidence>
<dbReference type="Gene3D" id="1.20.58.530">
    <property type="match status" value="1"/>
</dbReference>
<dbReference type="GO" id="GO:0005886">
    <property type="term" value="C:plasma membrane"/>
    <property type="evidence" value="ECO:0000318"/>
    <property type="project" value="GO_Central"/>
</dbReference>
<evidence type="ECO:0000256" key="2">
    <source>
        <dbReference type="ARBA" id="ARBA00022840"/>
    </source>
</evidence>
<reference evidence="10" key="3">
    <citation type="submission" date="2015-06" db="UniProtKB">
        <authorList>
            <consortium name="EnsemblMetazoa"/>
        </authorList>
    </citation>
    <scope>IDENTIFICATION</scope>
</reference>
<dbReference type="GO" id="GO:0005902">
    <property type="term" value="C:microvillus"/>
    <property type="evidence" value="ECO:0000318"/>
    <property type="project" value="GO_Central"/>
</dbReference>
<keyword evidence="2" id="KW-0067">ATP-binding</keyword>
<dbReference type="SUPFAM" id="SSF52540">
    <property type="entry name" value="P-loop containing nucleoside triphosphate hydrolases"/>
    <property type="match status" value="1"/>
</dbReference>
<keyword evidence="5 6" id="KW-0009">Actin-binding</keyword>
<dbReference type="Pfam" id="PF06017">
    <property type="entry name" value="Myosin_TH1"/>
    <property type="match status" value="1"/>
</dbReference>
<evidence type="ECO:0000256" key="3">
    <source>
        <dbReference type="ARBA" id="ARBA00023123"/>
    </source>
</evidence>
<evidence type="ECO:0000313" key="10">
    <source>
        <dbReference type="EnsemblMetazoa" id="HelroP192996"/>
    </source>
</evidence>
<evidence type="ECO:0000256" key="6">
    <source>
        <dbReference type="PROSITE-ProRule" id="PRU00782"/>
    </source>
</evidence>
<dbReference type="InterPro" id="IPR001609">
    <property type="entry name" value="Myosin_head_motor_dom-like"/>
</dbReference>
<dbReference type="PANTHER" id="PTHR13140:SF713">
    <property type="entry name" value="UNCONVENTIONAL MYOSIN ID"/>
    <property type="match status" value="1"/>
</dbReference>